<dbReference type="PANTHER" id="PTHR43264">
    <property type="match status" value="1"/>
</dbReference>
<dbReference type="PANTHER" id="PTHR43264:SF1">
    <property type="entry name" value="INOSINE_URIDINE-PREFERRING NUCLEOSIDE HYDROLASE DOMAIN-CONTAINING PROTEIN"/>
    <property type="match status" value="1"/>
</dbReference>
<dbReference type="VEuPathDB" id="FungiDB:M_BR32_EuGene_00018611"/>
<dbReference type="PROSITE" id="PS50206">
    <property type="entry name" value="RHODANESE_3"/>
    <property type="match status" value="1"/>
</dbReference>
<dbReference type="InterPro" id="IPR001763">
    <property type="entry name" value="Rhodanese-like_dom"/>
</dbReference>
<dbReference type="InterPro" id="IPR036452">
    <property type="entry name" value="Ribo_hydro-like"/>
</dbReference>
<name>A0A4P7NLV5_PYROR</name>
<sequence length="360" mass="38788">MVRLSRALVRSAIVAAYVLPSVCAARRNLIIDTDIYSDCDDAGALLLAAASPDVNILGVNINTRSSYSSLAASAILAHYGHPAVPIGARRPLTNESFFDTFFYSLGEFTSKVAYHYPGGTLAWGRAEDALDPVKLYRQLLASADDGSVTIASIGFLANLSALLNATSPDEHSPLSGEDLLRAKVSELVIMGGSYPSGREFNFFGDDPAHTAHVIGSLSAPGSPKVVYCGFEVGEHVMSGMPLMEQGPASDPVRAAYSYYTHRLTARESWDPLTMMYALDGLGDLFEFANDGGGYNRVNVTDGSNEWVDDASVTNQRWLRLKVSNETAAAELDRLYLEAALRFAGNDSSVTPVTRRSRLDL</sequence>
<reference evidence="2 3" key="1">
    <citation type="journal article" date="2019" name="Mol. Biol. Evol.">
        <title>Blast fungal genomes show frequent chromosomal changes, gene gains and losses, and effector gene turnover.</title>
        <authorList>
            <person name="Gomez Luciano L.B."/>
            <person name="Jason Tsai I."/>
            <person name="Chuma I."/>
            <person name="Tosa Y."/>
            <person name="Chen Y.H."/>
            <person name="Li J.Y."/>
            <person name="Li M.Y."/>
            <person name="Jade Lu M.Y."/>
            <person name="Nakayashiki H."/>
            <person name="Li W.H."/>
        </authorList>
    </citation>
    <scope>NUCLEOTIDE SEQUENCE [LARGE SCALE GENOMIC DNA]</scope>
    <source>
        <strain evidence="2">MZ5-1-6</strain>
    </source>
</reference>
<dbReference type="Pfam" id="PF01156">
    <property type="entry name" value="IU_nuc_hydro"/>
    <property type="match status" value="1"/>
</dbReference>
<dbReference type="InterPro" id="IPR001910">
    <property type="entry name" value="Inosine/uridine_hydrolase_dom"/>
</dbReference>
<organism evidence="2 3">
    <name type="scientific">Pyricularia oryzae</name>
    <name type="common">Rice blast fungus</name>
    <name type="synonym">Magnaporthe oryzae</name>
    <dbReference type="NCBI Taxonomy" id="318829"/>
    <lineage>
        <taxon>Eukaryota</taxon>
        <taxon>Fungi</taxon>
        <taxon>Dikarya</taxon>
        <taxon>Ascomycota</taxon>
        <taxon>Pezizomycotina</taxon>
        <taxon>Sordariomycetes</taxon>
        <taxon>Sordariomycetidae</taxon>
        <taxon>Magnaporthales</taxon>
        <taxon>Pyriculariaceae</taxon>
        <taxon>Pyricularia</taxon>
    </lineage>
</organism>
<evidence type="ECO:0000313" key="3">
    <source>
        <dbReference type="Proteomes" id="UP000294847"/>
    </source>
</evidence>
<evidence type="ECO:0000313" key="2">
    <source>
        <dbReference type="EMBL" id="QBZ63154.1"/>
    </source>
</evidence>
<dbReference type="GO" id="GO:0016799">
    <property type="term" value="F:hydrolase activity, hydrolyzing N-glycosyl compounds"/>
    <property type="evidence" value="ECO:0007669"/>
    <property type="project" value="InterPro"/>
</dbReference>
<dbReference type="EMBL" id="CP034208">
    <property type="protein sequence ID" value="QBZ63154.1"/>
    <property type="molecule type" value="Genomic_DNA"/>
</dbReference>
<dbReference type="Gene3D" id="3.90.245.10">
    <property type="entry name" value="Ribonucleoside hydrolase-like"/>
    <property type="match status" value="1"/>
</dbReference>
<proteinExistence type="inferred from homology"/>
<protein>
    <submittedName>
        <fullName evidence="2">Uncharacterized protein</fullName>
    </submittedName>
</protein>
<dbReference type="Proteomes" id="UP000294847">
    <property type="component" value="Chromosome 5"/>
</dbReference>
<dbReference type="CDD" id="cd02652">
    <property type="entry name" value="nuc_hydro_2"/>
    <property type="match status" value="1"/>
</dbReference>
<dbReference type="SUPFAM" id="SSF53590">
    <property type="entry name" value="Nucleoside hydrolase"/>
    <property type="match status" value="1"/>
</dbReference>
<accession>A0A4P7NLV5</accession>
<dbReference type="AlphaFoldDB" id="A0A4P7NLV5"/>
<gene>
    <name evidence="2" type="ORF">PoMZ_12050</name>
</gene>
<evidence type="ECO:0000256" key="1">
    <source>
        <dbReference type="ARBA" id="ARBA00009176"/>
    </source>
</evidence>
<comment type="similarity">
    <text evidence="1">Belongs to the IUNH family.</text>
</comment>